<dbReference type="AlphaFoldDB" id="A0A164PMB3"/>
<proteinExistence type="predicted"/>
<feature type="signal peptide" evidence="2">
    <location>
        <begin position="1"/>
        <end position="16"/>
    </location>
</feature>
<evidence type="ECO:0000313" key="3">
    <source>
        <dbReference type="EMBL" id="KZS06967.1"/>
    </source>
</evidence>
<evidence type="ECO:0000313" key="4">
    <source>
        <dbReference type="Proteomes" id="UP000076858"/>
    </source>
</evidence>
<feature type="chain" id="PRO_5007852324" evidence="2">
    <location>
        <begin position="17"/>
        <end position="161"/>
    </location>
</feature>
<name>A0A164PMB3_9CRUS</name>
<evidence type="ECO:0000256" key="2">
    <source>
        <dbReference type="SAM" id="SignalP"/>
    </source>
</evidence>
<dbReference type="Proteomes" id="UP000076858">
    <property type="component" value="Unassembled WGS sequence"/>
</dbReference>
<protein>
    <submittedName>
        <fullName evidence="3">Uncharacterized protein</fullName>
    </submittedName>
</protein>
<feature type="compositionally biased region" description="Low complexity" evidence="1">
    <location>
        <begin position="135"/>
        <end position="147"/>
    </location>
</feature>
<feature type="region of interest" description="Disordered" evidence="1">
    <location>
        <begin position="94"/>
        <end position="150"/>
    </location>
</feature>
<organism evidence="3 4">
    <name type="scientific">Daphnia magna</name>
    <dbReference type="NCBI Taxonomy" id="35525"/>
    <lineage>
        <taxon>Eukaryota</taxon>
        <taxon>Metazoa</taxon>
        <taxon>Ecdysozoa</taxon>
        <taxon>Arthropoda</taxon>
        <taxon>Crustacea</taxon>
        <taxon>Branchiopoda</taxon>
        <taxon>Diplostraca</taxon>
        <taxon>Cladocera</taxon>
        <taxon>Anomopoda</taxon>
        <taxon>Daphniidae</taxon>
        <taxon>Daphnia</taxon>
    </lineage>
</organism>
<accession>A0A164PMB3</accession>
<keyword evidence="2" id="KW-0732">Signal</keyword>
<sequence>MRVVILLTCLVTLSSQQQFPGFGNSFGNLGNAFGNAFNAIFTNSANQLTNSVNRPVNAPVNPAFGSGFQRPPGNGFNSPGFFAAVRPVPVPGRPETLTPVNRPTGIPPTPVNRPTAAPLIPVSRPTAGRKRRSATVETPKPTTTETPSSYWPVPGAGWFYG</sequence>
<keyword evidence="4" id="KW-1185">Reference proteome</keyword>
<comment type="caution">
    <text evidence="3">The sequence shown here is derived from an EMBL/GenBank/DDBJ whole genome shotgun (WGS) entry which is preliminary data.</text>
</comment>
<evidence type="ECO:0000256" key="1">
    <source>
        <dbReference type="SAM" id="MobiDB-lite"/>
    </source>
</evidence>
<reference evidence="3 4" key="1">
    <citation type="submission" date="2016-03" db="EMBL/GenBank/DDBJ databases">
        <title>EvidentialGene: Evidence-directed Construction of Genes on Genomes.</title>
        <authorList>
            <person name="Gilbert D.G."/>
            <person name="Choi J.-H."/>
            <person name="Mockaitis K."/>
            <person name="Colbourne J."/>
            <person name="Pfrender M."/>
        </authorList>
    </citation>
    <scope>NUCLEOTIDE SEQUENCE [LARGE SCALE GENOMIC DNA]</scope>
    <source>
        <strain evidence="3 4">Xinb3</strain>
        <tissue evidence="3">Complete organism</tissue>
    </source>
</reference>
<gene>
    <name evidence="3" type="ORF">APZ42_029514</name>
</gene>
<dbReference type="OrthoDB" id="6375036at2759"/>
<dbReference type="EMBL" id="LRGB01002580">
    <property type="protein sequence ID" value="KZS06967.1"/>
    <property type="molecule type" value="Genomic_DNA"/>
</dbReference>